<keyword evidence="1" id="KW-0812">Transmembrane</keyword>
<comment type="caution">
    <text evidence="3">The sequence shown here is derived from an EMBL/GenBank/DDBJ whole genome shotgun (WGS) entry which is preliminary data.</text>
</comment>
<protein>
    <submittedName>
        <fullName evidence="3">FAD-dependent monooxygenase</fullName>
    </submittedName>
</protein>
<evidence type="ECO:0000313" key="3">
    <source>
        <dbReference type="EMBL" id="MBL1101517.1"/>
    </source>
</evidence>
<evidence type="ECO:0000259" key="2">
    <source>
        <dbReference type="Pfam" id="PF01494"/>
    </source>
</evidence>
<dbReference type="SUPFAM" id="SSF51905">
    <property type="entry name" value="FAD/NAD(P)-binding domain"/>
    <property type="match status" value="1"/>
</dbReference>
<dbReference type="GO" id="GO:0004497">
    <property type="term" value="F:monooxygenase activity"/>
    <property type="evidence" value="ECO:0007669"/>
    <property type="project" value="UniProtKB-KW"/>
</dbReference>
<sequence length="50" mass="5431">MMRNTEFTPVVIAGGGAVGITLSLMLARRGVSTVVLERELHPQTLPRAQR</sequence>
<feature type="transmembrane region" description="Helical" evidence="1">
    <location>
        <begin position="7"/>
        <end position="27"/>
    </location>
</feature>
<reference evidence="3 4" key="1">
    <citation type="submission" date="2021-01" db="EMBL/GenBank/DDBJ databases">
        <title>WGS of actinomycetes isolated from Thailand.</title>
        <authorList>
            <person name="Thawai C."/>
        </authorList>
    </citation>
    <scope>NUCLEOTIDE SEQUENCE [LARGE SCALE GENOMIC DNA]</scope>
    <source>
        <strain evidence="3 4">CA1R205</strain>
    </source>
</reference>
<evidence type="ECO:0000256" key="1">
    <source>
        <dbReference type="SAM" id="Phobius"/>
    </source>
</evidence>
<dbReference type="Gene3D" id="3.50.50.60">
    <property type="entry name" value="FAD/NAD(P)-binding domain"/>
    <property type="match status" value="1"/>
</dbReference>
<keyword evidence="4" id="KW-1185">Reference proteome</keyword>
<keyword evidence="3" id="KW-0560">Oxidoreductase</keyword>
<keyword evidence="1" id="KW-0472">Membrane</keyword>
<evidence type="ECO:0000313" key="4">
    <source>
        <dbReference type="Proteomes" id="UP000634229"/>
    </source>
</evidence>
<dbReference type="InterPro" id="IPR002938">
    <property type="entry name" value="FAD-bd"/>
</dbReference>
<dbReference type="EMBL" id="JAERRF010000029">
    <property type="protein sequence ID" value="MBL1101517.1"/>
    <property type="molecule type" value="Genomic_DNA"/>
</dbReference>
<dbReference type="InterPro" id="IPR036188">
    <property type="entry name" value="FAD/NAD-bd_sf"/>
</dbReference>
<organism evidence="3 4">
    <name type="scientific">Streptomyces coffeae</name>
    <dbReference type="NCBI Taxonomy" id="621382"/>
    <lineage>
        <taxon>Bacteria</taxon>
        <taxon>Bacillati</taxon>
        <taxon>Actinomycetota</taxon>
        <taxon>Actinomycetes</taxon>
        <taxon>Kitasatosporales</taxon>
        <taxon>Streptomycetaceae</taxon>
        <taxon>Streptomyces</taxon>
    </lineage>
</organism>
<accession>A0ABS1NN48</accession>
<dbReference type="Pfam" id="PF01494">
    <property type="entry name" value="FAD_binding_3"/>
    <property type="match status" value="1"/>
</dbReference>
<proteinExistence type="predicted"/>
<keyword evidence="3" id="KW-0503">Monooxygenase</keyword>
<name>A0ABS1NN48_9ACTN</name>
<feature type="domain" description="FAD-binding" evidence="2">
    <location>
        <begin position="8"/>
        <end position="49"/>
    </location>
</feature>
<gene>
    <name evidence="3" type="ORF">JK363_33650</name>
</gene>
<keyword evidence="1" id="KW-1133">Transmembrane helix</keyword>
<dbReference type="Proteomes" id="UP000634229">
    <property type="component" value="Unassembled WGS sequence"/>
</dbReference>